<comment type="caution">
    <text evidence="3">The sequence shown here is derived from an EMBL/GenBank/DDBJ whole genome shotgun (WGS) entry which is preliminary data.</text>
</comment>
<reference evidence="3 4" key="2">
    <citation type="submission" date="2024-09" db="EMBL/GenBank/DDBJ databases">
        <title>Draft genome sequence of Candidatus Magnetaquicoccaceae bacterium FCR-1.</title>
        <authorList>
            <person name="Shimoshige H."/>
            <person name="Shimamura S."/>
            <person name="Taoka A."/>
            <person name="Kobayashi H."/>
            <person name="Maekawa T."/>
        </authorList>
    </citation>
    <scope>NUCLEOTIDE SEQUENCE [LARGE SCALE GENOMIC DNA]</scope>
    <source>
        <strain evidence="3 4">FCR-1</strain>
    </source>
</reference>
<keyword evidence="1" id="KW-1133">Transmembrane helix</keyword>
<feature type="domain" description="Mce/MlaD" evidence="2">
    <location>
        <begin position="39"/>
        <end position="115"/>
    </location>
</feature>
<keyword evidence="1" id="KW-0812">Transmembrane</keyword>
<dbReference type="RefSeq" id="WP_420906341.1">
    <property type="nucleotide sequence ID" value="NZ_BAAFGK010000005.1"/>
</dbReference>
<dbReference type="NCBIfam" id="TIGR04430">
    <property type="entry name" value="OM_asym_MlaD"/>
    <property type="match status" value="1"/>
</dbReference>
<reference evidence="3 4" key="1">
    <citation type="submission" date="2024-05" db="EMBL/GenBank/DDBJ databases">
        <authorList>
            <consortium name="Candidatus Magnetaquicoccaceae bacterium FCR-1 genome sequencing consortium"/>
            <person name="Shimoshige H."/>
            <person name="Shimamura S."/>
            <person name="Taoka A."/>
            <person name="Kobayashi H."/>
            <person name="Maekawa T."/>
        </authorList>
    </citation>
    <scope>NUCLEOTIDE SEQUENCE [LARGE SCALE GENOMIC DNA]</scope>
    <source>
        <strain evidence="3 4">FCR-1</strain>
    </source>
</reference>
<dbReference type="Pfam" id="PF02470">
    <property type="entry name" value="MlaD"/>
    <property type="match status" value="1"/>
</dbReference>
<accession>A0ABQ0CCJ7</accession>
<evidence type="ECO:0000259" key="2">
    <source>
        <dbReference type="Pfam" id="PF02470"/>
    </source>
</evidence>
<dbReference type="EMBL" id="BAAFGK010000005">
    <property type="protein sequence ID" value="GAB0058619.1"/>
    <property type="molecule type" value="Genomic_DNA"/>
</dbReference>
<dbReference type="PANTHER" id="PTHR33371:SF4">
    <property type="entry name" value="INTERMEMBRANE PHOSPHOLIPID TRANSPORT SYSTEM BINDING PROTEIN MLAD"/>
    <property type="match status" value="1"/>
</dbReference>
<proteinExistence type="predicted"/>
<dbReference type="InterPro" id="IPR003399">
    <property type="entry name" value="Mce/MlaD"/>
</dbReference>
<keyword evidence="4" id="KW-1185">Reference proteome</keyword>
<dbReference type="InterPro" id="IPR030970">
    <property type="entry name" value="ABC_MlaD"/>
</dbReference>
<dbReference type="Proteomes" id="UP001628193">
    <property type="component" value="Unassembled WGS sequence"/>
</dbReference>
<keyword evidence="1" id="KW-0472">Membrane</keyword>
<name>A0ABQ0CCJ7_9PROT</name>
<gene>
    <name evidence="3" type="primary">mlaD</name>
    <name evidence="3" type="ORF">SIID45300_02972</name>
</gene>
<organism evidence="3 4">
    <name type="scientific">Candidatus Magnetaquiglobus chichijimensis</name>
    <dbReference type="NCBI Taxonomy" id="3141448"/>
    <lineage>
        <taxon>Bacteria</taxon>
        <taxon>Pseudomonadati</taxon>
        <taxon>Pseudomonadota</taxon>
        <taxon>Magnetococcia</taxon>
        <taxon>Magnetococcales</taxon>
        <taxon>Candidatus Magnetaquicoccaceae</taxon>
        <taxon>Candidatus Magnetaquiglobus</taxon>
    </lineage>
</organism>
<dbReference type="InterPro" id="IPR052336">
    <property type="entry name" value="MlaD_Phospholipid_Transporter"/>
</dbReference>
<evidence type="ECO:0000313" key="4">
    <source>
        <dbReference type="Proteomes" id="UP001628193"/>
    </source>
</evidence>
<protein>
    <submittedName>
        <fullName evidence="3">Phospholipid/cholesterol/gamma-HCH transport</fullName>
    </submittedName>
</protein>
<evidence type="ECO:0000313" key="3">
    <source>
        <dbReference type="EMBL" id="GAB0058619.1"/>
    </source>
</evidence>
<sequence length="149" mass="15943">MRSARLEFSVGIFVLAGLIALAWLSVRLARMELVGSGHVPIFAQFTSVAGLKPGATVEIAGVNIGRVDSIELNTGDFEARIRMLIQPEVAIQEDAIASVRTKGLIGDRYIVISPGASTKNLAANGVIRQTEPAINFEELISQFIHGSVK</sequence>
<feature type="transmembrane region" description="Helical" evidence="1">
    <location>
        <begin position="6"/>
        <end position="26"/>
    </location>
</feature>
<evidence type="ECO:0000256" key="1">
    <source>
        <dbReference type="SAM" id="Phobius"/>
    </source>
</evidence>
<dbReference type="PANTHER" id="PTHR33371">
    <property type="entry name" value="INTERMEMBRANE PHOSPHOLIPID TRANSPORT SYSTEM BINDING PROTEIN MLAD-RELATED"/>
    <property type="match status" value="1"/>
</dbReference>